<dbReference type="InterPro" id="IPR019786">
    <property type="entry name" value="Zinc_finger_PHD-type_CS"/>
</dbReference>
<dbReference type="PROSITE" id="PS51044">
    <property type="entry name" value="ZF_SP_RING"/>
    <property type="match status" value="1"/>
</dbReference>
<organism evidence="7 8">
    <name type="scientific">Euplotes crassus</name>
    <dbReference type="NCBI Taxonomy" id="5936"/>
    <lineage>
        <taxon>Eukaryota</taxon>
        <taxon>Sar</taxon>
        <taxon>Alveolata</taxon>
        <taxon>Ciliophora</taxon>
        <taxon>Intramacronucleata</taxon>
        <taxon>Spirotrichea</taxon>
        <taxon>Hypotrichia</taxon>
        <taxon>Euplotida</taxon>
        <taxon>Euplotidae</taxon>
        <taxon>Moneuplotes</taxon>
    </lineage>
</organism>
<dbReference type="GO" id="GO:0016925">
    <property type="term" value="P:protein sumoylation"/>
    <property type="evidence" value="ECO:0007669"/>
    <property type="project" value="TreeGrafter"/>
</dbReference>
<evidence type="ECO:0000259" key="6">
    <source>
        <dbReference type="PROSITE" id="PS51044"/>
    </source>
</evidence>
<dbReference type="InterPro" id="IPR013083">
    <property type="entry name" value="Znf_RING/FYVE/PHD"/>
</dbReference>
<name>A0AAD1U2Z3_EUPCR</name>
<dbReference type="PROSITE" id="PS01359">
    <property type="entry name" value="ZF_PHD_1"/>
    <property type="match status" value="1"/>
</dbReference>
<dbReference type="GO" id="GO:0061665">
    <property type="term" value="F:SUMO ligase activity"/>
    <property type="evidence" value="ECO:0007669"/>
    <property type="project" value="TreeGrafter"/>
</dbReference>
<dbReference type="PANTHER" id="PTHR10782:SF4">
    <property type="entry name" value="TONALLI, ISOFORM E"/>
    <property type="match status" value="1"/>
</dbReference>
<reference evidence="7" key="1">
    <citation type="submission" date="2023-07" db="EMBL/GenBank/DDBJ databases">
        <authorList>
            <consortium name="AG Swart"/>
            <person name="Singh M."/>
            <person name="Singh A."/>
            <person name="Seah K."/>
            <person name="Emmerich C."/>
        </authorList>
    </citation>
    <scope>NUCLEOTIDE SEQUENCE</scope>
    <source>
        <strain evidence="7">DP1</strain>
    </source>
</reference>
<evidence type="ECO:0000313" key="7">
    <source>
        <dbReference type="EMBL" id="CAI2360470.1"/>
    </source>
</evidence>
<feature type="region of interest" description="Disordered" evidence="5">
    <location>
        <begin position="572"/>
        <end position="591"/>
    </location>
</feature>
<evidence type="ECO:0000256" key="3">
    <source>
        <dbReference type="ARBA" id="ARBA00022833"/>
    </source>
</evidence>
<dbReference type="CDD" id="cd16650">
    <property type="entry name" value="SP-RING_PIAS-like"/>
    <property type="match status" value="1"/>
</dbReference>
<evidence type="ECO:0000256" key="5">
    <source>
        <dbReference type="SAM" id="MobiDB-lite"/>
    </source>
</evidence>
<dbReference type="Gene3D" id="3.30.40.10">
    <property type="entry name" value="Zinc/RING finger domain, C3HC4 (zinc finger)"/>
    <property type="match status" value="2"/>
</dbReference>
<evidence type="ECO:0000313" key="8">
    <source>
        <dbReference type="Proteomes" id="UP001295684"/>
    </source>
</evidence>
<dbReference type="InterPro" id="IPR004181">
    <property type="entry name" value="Znf_MIZ"/>
</dbReference>
<dbReference type="SMART" id="SM00249">
    <property type="entry name" value="PHD"/>
    <property type="match status" value="1"/>
</dbReference>
<keyword evidence="3" id="KW-0862">Zinc</keyword>
<dbReference type="AlphaFoldDB" id="A0AAD1U2Z3"/>
<proteinExistence type="predicted"/>
<protein>
    <recommendedName>
        <fullName evidence="6">SP-RING-type domain-containing protein</fullName>
    </recommendedName>
</protein>
<sequence length="660" mass="75235">MHSKKTYPDTLDAQVEYLKEKLNKNTTKALVKLNKKMGVDLGRSSTKDMWLTACCKKLVTLEGQSLVHKILPKTIIEQLFESFPPPLVKAKFAEEIKNSKSVVTIDDEADTEGSVKEVPGCVRQSSHGSLKQSSLKNDSGFDMKKRTKECNPYENEWVKIIEDLRYEEIDSNPKNPYPCIMHTEESKDVIDCVCGKTTGGRVIECERCGRQQHQKCMSAQQEDKKGFICILCKMKVMDPFILPIYCILKPFEVKTVNTFAKLSMDSAAFDLPEKLYSLLKCSSSVKNDITVQLRCVRIPPPPSGDLICMTGGRSSVNLKGYEHGYPKKGMLHLNNVLHRKFDMPAPPNDEKRRKDEIIEISSYLKMKKNIIDISKVSNHKDPERYFCAIFLCKKFSKKQIIGYVRKKCKEDTSEAMNTLRRRMGKDEIVEGRPLKRRKYAEDDEIVMDRTLNFKFSCPITCTRLRIPVKGYYCEHIECFDLENFIVMNNNFKSFKCPICSKKAVILHVDTINQKMIKVLPPETTQIKIKEDMVAYCNSGVQMDLEKLVEMINNNAPEEEIKANLVVKSTVPFDTETSDNSGSEEEKIPQKEKHVETVNLQNLSSNGTAGKEQLGKKIEDPLEKKNGEAVDEILGSNPPPIRDVFKPPRGRLNFNEPILLD</sequence>
<dbReference type="EMBL" id="CAMPGE010001668">
    <property type="protein sequence ID" value="CAI2360470.1"/>
    <property type="molecule type" value="Genomic_DNA"/>
</dbReference>
<feature type="region of interest" description="Disordered" evidence="5">
    <location>
        <begin position="629"/>
        <end position="660"/>
    </location>
</feature>
<dbReference type="GO" id="GO:0000785">
    <property type="term" value="C:chromatin"/>
    <property type="evidence" value="ECO:0007669"/>
    <property type="project" value="TreeGrafter"/>
</dbReference>
<evidence type="ECO:0000256" key="2">
    <source>
        <dbReference type="ARBA" id="ARBA00022771"/>
    </source>
</evidence>
<dbReference type="PANTHER" id="PTHR10782">
    <property type="entry name" value="ZINC FINGER MIZ DOMAIN-CONTAINING PROTEIN"/>
    <property type="match status" value="1"/>
</dbReference>
<accession>A0AAD1U2Z3</accession>
<gene>
    <name evidence="7" type="ORF">ECRASSUSDP1_LOCUS1774</name>
</gene>
<evidence type="ECO:0000256" key="4">
    <source>
        <dbReference type="PROSITE-ProRule" id="PRU00452"/>
    </source>
</evidence>
<dbReference type="SUPFAM" id="SSF57903">
    <property type="entry name" value="FYVE/PHD zinc finger"/>
    <property type="match status" value="1"/>
</dbReference>
<dbReference type="Proteomes" id="UP001295684">
    <property type="component" value="Unassembled WGS sequence"/>
</dbReference>
<dbReference type="Pfam" id="PF02891">
    <property type="entry name" value="zf-MIZ"/>
    <property type="match status" value="1"/>
</dbReference>
<feature type="domain" description="SP-RING-type" evidence="6">
    <location>
        <begin position="441"/>
        <end position="525"/>
    </location>
</feature>
<dbReference type="InterPro" id="IPR011011">
    <property type="entry name" value="Znf_FYVE_PHD"/>
</dbReference>
<dbReference type="InterPro" id="IPR001965">
    <property type="entry name" value="Znf_PHD"/>
</dbReference>
<comment type="caution">
    <text evidence="7">The sequence shown here is derived from an EMBL/GenBank/DDBJ whole genome shotgun (WGS) entry which is preliminary data.</text>
</comment>
<evidence type="ECO:0000256" key="1">
    <source>
        <dbReference type="ARBA" id="ARBA00022723"/>
    </source>
</evidence>
<keyword evidence="8" id="KW-1185">Reference proteome</keyword>
<keyword evidence="1" id="KW-0479">Metal-binding</keyword>
<keyword evidence="2 4" id="KW-0863">Zinc-finger</keyword>
<dbReference type="GO" id="GO:0008270">
    <property type="term" value="F:zinc ion binding"/>
    <property type="evidence" value="ECO:0007669"/>
    <property type="project" value="UniProtKB-KW"/>
</dbReference>